<name>A0A2N6VIX9_9MICO</name>
<reference evidence="1 2" key="1">
    <citation type="submission" date="2017-09" db="EMBL/GenBank/DDBJ databases">
        <title>Bacterial strain isolated from the female urinary microbiota.</title>
        <authorList>
            <person name="Thomas-White K."/>
            <person name="Kumar N."/>
            <person name="Forster S."/>
            <person name="Putonti C."/>
            <person name="Lawley T."/>
            <person name="Wolfe A.J."/>
        </authorList>
    </citation>
    <scope>NUCLEOTIDE SEQUENCE [LARGE SCALE GENOMIC DNA]</scope>
    <source>
        <strain evidence="1 2">UMB1301</strain>
    </source>
</reference>
<sequence>IANAAAFFASEASGFVSGQVLYVAGGPRG</sequence>
<accession>A0A2N6VIX9</accession>
<dbReference type="Gene3D" id="3.40.50.720">
    <property type="entry name" value="NAD(P)-binding Rossmann-like Domain"/>
    <property type="match status" value="1"/>
</dbReference>
<dbReference type="EMBL" id="PNHK01000501">
    <property type="protein sequence ID" value="PMD02233.1"/>
    <property type="molecule type" value="Genomic_DNA"/>
</dbReference>
<feature type="non-terminal residue" evidence="1">
    <location>
        <position position="1"/>
    </location>
</feature>
<organism evidence="1 2">
    <name type="scientific">Brevibacterium paucivorans</name>
    <dbReference type="NCBI Taxonomy" id="170994"/>
    <lineage>
        <taxon>Bacteria</taxon>
        <taxon>Bacillati</taxon>
        <taxon>Actinomycetota</taxon>
        <taxon>Actinomycetes</taxon>
        <taxon>Micrococcales</taxon>
        <taxon>Brevibacteriaceae</taxon>
        <taxon>Brevibacterium</taxon>
    </lineage>
</organism>
<protein>
    <submittedName>
        <fullName evidence="1">Beta-ketoacyl-ACP reductase</fullName>
    </submittedName>
</protein>
<comment type="caution">
    <text evidence="1">The sequence shown here is derived from an EMBL/GenBank/DDBJ whole genome shotgun (WGS) entry which is preliminary data.</text>
</comment>
<dbReference type="AlphaFoldDB" id="A0A2N6VIX9"/>
<evidence type="ECO:0000313" key="1">
    <source>
        <dbReference type="EMBL" id="PMD02233.1"/>
    </source>
</evidence>
<dbReference type="SUPFAM" id="SSF51735">
    <property type="entry name" value="NAD(P)-binding Rossmann-fold domains"/>
    <property type="match status" value="1"/>
</dbReference>
<gene>
    <name evidence="1" type="ORF">CJ199_14735</name>
</gene>
<proteinExistence type="predicted"/>
<evidence type="ECO:0000313" key="2">
    <source>
        <dbReference type="Proteomes" id="UP000235598"/>
    </source>
</evidence>
<dbReference type="Proteomes" id="UP000235598">
    <property type="component" value="Unassembled WGS sequence"/>
</dbReference>
<dbReference type="InterPro" id="IPR036291">
    <property type="entry name" value="NAD(P)-bd_dom_sf"/>
</dbReference>